<protein>
    <submittedName>
        <fullName evidence="1">Uncharacterized protein</fullName>
    </submittedName>
</protein>
<sequence>MKSDRFTDARIMGVIRQAELPRVYRRAICSVIRQRYQVCSDLHRRRVRL</sequence>
<organism evidence="1 2">
    <name type="scientific">Acetobacter lovaniensis</name>
    <dbReference type="NCBI Taxonomy" id="104100"/>
    <lineage>
        <taxon>Bacteria</taxon>
        <taxon>Pseudomonadati</taxon>
        <taxon>Pseudomonadota</taxon>
        <taxon>Alphaproteobacteria</taxon>
        <taxon>Acetobacterales</taxon>
        <taxon>Acetobacteraceae</taxon>
        <taxon>Acetobacter</taxon>
    </lineage>
</organism>
<name>A0A841QK93_9PROT</name>
<dbReference type="AlphaFoldDB" id="A0A841QK93"/>
<evidence type="ECO:0000313" key="1">
    <source>
        <dbReference type="EMBL" id="MBB6458644.1"/>
    </source>
</evidence>
<keyword evidence="2" id="KW-1185">Reference proteome</keyword>
<comment type="caution">
    <text evidence="1">The sequence shown here is derived from an EMBL/GenBank/DDBJ whole genome shotgun (WGS) entry which is preliminary data.</text>
</comment>
<gene>
    <name evidence="1" type="ORF">HNR55_003257</name>
</gene>
<evidence type="ECO:0000313" key="2">
    <source>
        <dbReference type="Proteomes" id="UP000578000"/>
    </source>
</evidence>
<dbReference type="Proteomes" id="UP000578000">
    <property type="component" value="Unassembled WGS sequence"/>
</dbReference>
<proteinExistence type="predicted"/>
<dbReference type="EMBL" id="JACHIE010000026">
    <property type="protein sequence ID" value="MBB6458644.1"/>
    <property type="molecule type" value="Genomic_DNA"/>
</dbReference>
<feature type="non-terminal residue" evidence="1">
    <location>
        <position position="49"/>
    </location>
</feature>
<accession>A0A841QK93</accession>
<reference evidence="1 2" key="1">
    <citation type="submission" date="2020-08" db="EMBL/GenBank/DDBJ databases">
        <title>Genomic Encyclopedia of Type Strains, Phase IV (KMG-IV): sequencing the most valuable type-strain genomes for metagenomic binning, comparative biology and taxonomic classification.</title>
        <authorList>
            <person name="Goeker M."/>
        </authorList>
    </citation>
    <scope>NUCLEOTIDE SEQUENCE [LARGE SCALE GENOMIC DNA]</scope>
    <source>
        <strain evidence="1 2">DSM 4491</strain>
    </source>
</reference>